<keyword evidence="2" id="KW-0472">Membrane</keyword>
<feature type="coiled-coil region" evidence="1">
    <location>
        <begin position="17"/>
        <end position="44"/>
    </location>
</feature>
<proteinExistence type="predicted"/>
<feature type="transmembrane region" description="Helical" evidence="2">
    <location>
        <begin position="534"/>
        <end position="550"/>
    </location>
</feature>
<feature type="transmembrane region" description="Helical" evidence="2">
    <location>
        <begin position="557"/>
        <end position="577"/>
    </location>
</feature>
<evidence type="ECO:0000256" key="1">
    <source>
        <dbReference type="SAM" id="Coils"/>
    </source>
</evidence>
<feature type="transmembrane region" description="Helical" evidence="2">
    <location>
        <begin position="319"/>
        <end position="340"/>
    </location>
</feature>
<feature type="transmembrane region" description="Helical" evidence="2">
    <location>
        <begin position="841"/>
        <end position="858"/>
    </location>
</feature>
<feature type="transmembrane region" description="Helical" evidence="2">
    <location>
        <begin position="266"/>
        <end position="283"/>
    </location>
</feature>
<gene>
    <name evidence="3" type="ORF">ACFFU1_06615</name>
</gene>
<feature type="transmembrane region" description="Helical" evidence="2">
    <location>
        <begin position="725"/>
        <end position="746"/>
    </location>
</feature>
<feature type="transmembrane region" description="Helical" evidence="2">
    <location>
        <begin position="589"/>
        <end position="611"/>
    </location>
</feature>
<feature type="transmembrane region" description="Helical" evidence="2">
    <location>
        <begin position="632"/>
        <end position="652"/>
    </location>
</feature>
<evidence type="ECO:0000313" key="4">
    <source>
        <dbReference type="Proteomes" id="UP001589590"/>
    </source>
</evidence>
<feature type="transmembrane region" description="Helical" evidence="2">
    <location>
        <begin position="454"/>
        <end position="475"/>
    </location>
</feature>
<reference evidence="3 4" key="1">
    <citation type="submission" date="2024-09" db="EMBL/GenBank/DDBJ databases">
        <authorList>
            <person name="Sun Q."/>
            <person name="Mori K."/>
        </authorList>
    </citation>
    <scope>NUCLEOTIDE SEQUENCE [LARGE SCALE GENOMIC DNA]</scope>
    <source>
        <strain evidence="3 4">CECT 8300</strain>
    </source>
</reference>
<feature type="transmembrane region" description="Helical" evidence="2">
    <location>
        <begin position="423"/>
        <end position="442"/>
    </location>
</feature>
<feature type="transmembrane region" description="Helical" evidence="2">
    <location>
        <begin position="369"/>
        <end position="389"/>
    </location>
</feature>
<accession>A0ABV5GZB1</accession>
<feature type="transmembrane region" description="Helical" evidence="2">
    <location>
        <begin position="394"/>
        <end position="411"/>
    </location>
</feature>
<feature type="transmembrane region" description="Helical" evidence="2">
    <location>
        <begin position="658"/>
        <end position="681"/>
    </location>
</feature>
<dbReference type="InterPro" id="IPR019286">
    <property type="entry name" value="DUF2339_TM"/>
</dbReference>
<keyword evidence="2" id="KW-0812">Transmembrane</keyword>
<evidence type="ECO:0000256" key="2">
    <source>
        <dbReference type="SAM" id="Phobius"/>
    </source>
</evidence>
<evidence type="ECO:0000313" key="3">
    <source>
        <dbReference type="EMBL" id="MFB9104561.1"/>
    </source>
</evidence>
<dbReference type="EMBL" id="JBHMFA010000005">
    <property type="protein sequence ID" value="MFB9104561.1"/>
    <property type="molecule type" value="Genomic_DNA"/>
</dbReference>
<feature type="transmembrane region" description="Helical" evidence="2">
    <location>
        <begin position="693"/>
        <end position="713"/>
    </location>
</feature>
<organism evidence="3 4">
    <name type="scientific">Algibacter miyuki</name>
    <dbReference type="NCBI Taxonomy" id="1306933"/>
    <lineage>
        <taxon>Bacteria</taxon>
        <taxon>Pseudomonadati</taxon>
        <taxon>Bacteroidota</taxon>
        <taxon>Flavobacteriia</taxon>
        <taxon>Flavobacteriales</taxon>
        <taxon>Flavobacteriaceae</taxon>
        <taxon>Algibacter</taxon>
    </lineage>
</organism>
<dbReference type="RefSeq" id="WP_290273840.1">
    <property type="nucleotide sequence ID" value="NZ_JAUFQP010000013.1"/>
</dbReference>
<feature type="transmembrane region" description="Helical" evidence="2">
    <location>
        <begin position="481"/>
        <end position="499"/>
    </location>
</feature>
<feature type="transmembrane region" description="Helical" evidence="2">
    <location>
        <begin position="237"/>
        <end position="254"/>
    </location>
</feature>
<feature type="transmembrane region" description="Helical" evidence="2">
    <location>
        <begin position="347"/>
        <end position="363"/>
    </location>
</feature>
<feature type="transmembrane region" description="Helical" evidence="2">
    <location>
        <begin position="290"/>
        <end position="313"/>
    </location>
</feature>
<keyword evidence="1" id="KW-0175">Coiled coil</keyword>
<keyword evidence="2" id="KW-1133">Transmembrane helix</keyword>
<dbReference type="Proteomes" id="UP001589590">
    <property type="component" value="Unassembled WGS sequence"/>
</dbReference>
<name>A0ABV5GZB1_9FLAO</name>
<keyword evidence="4" id="KW-1185">Reference proteome</keyword>
<dbReference type="PANTHER" id="PTHR38434">
    <property type="entry name" value="BLL2549 PROTEIN"/>
    <property type="match status" value="1"/>
</dbReference>
<protein>
    <submittedName>
        <fullName evidence="3">DUF2339 domain-containing protein</fullName>
    </submittedName>
</protein>
<feature type="transmembrane region" description="Helical" evidence="2">
    <location>
        <begin position="511"/>
        <end position="528"/>
    </location>
</feature>
<sequence length="907" mass="103037">MEYILSVVIILLLIFQNSKYSKNNSRLKEDIDDLNEKVNGLHKLLKREQFHNSSIEETVQNNAFDYEVEDEPIEKVVPEIIIPPIEKSLESSEIVQNTSENDYLPTYASVTKLKAKDVEIIKNILVTAETSQDTETLHRLRNKMVDVLGINTVKESSDLEFINTLLNDYKYYNNETFNTTAETPNNTDTEIPLEDQDSTYLASAAPIKKEEKEPTLPLWERFKQKNPDLEKFIGENLINKIGILILVLGISYFVKYAIDKDWINEPARVGIGILAGSLVLFIAHKLRKKYAPFSSVLVAGAIAIFYFTIAIAFHEYKLFGQEVAFSIMVIITAFSCLISLSYNRMELAVLSLIGGFAVPFMISTGSGNYVVLFTYIAILDIGILTLAYFKKWQLLHILAFIFTILLFGGWVTKDLLSLEPHYFGALVFGFIFYLIFIVMTTINNLRNKGSFTGIQLGMLATNNFVFYGIGMFVLSEYNPELRGLFTAFLALMNMGYSLLLFKKFGLDKKGIYLLIGLSLTFITLAIPIQFSGNNITVFWAIEAVMLMWLAQKSQIKSYRFASVIVQALMIGSLVMDWEVYTNAEAFNIILNPVFIAGFLVVLSLVTVHLLLRKETEKLEKFGLVFNPIFYKKLTRIAAVVVGYFVGLTEVIYQADQFFMMNGLLSVCLQYHFLFSAVLCFVLYRNRTTSNDKLINVVAIFNIAIFAIGIAKLPMLEFEENLLYDFNYSISYAMHFVGLAFVLYFWYLVYNSNKTQKVFSIFNNKLTIWLAVFALVLIASTEVILQGLHLMDFSIAQNEQTNKYALISTAQYKIIKTGLPVLWGVLAFVLLLWGIKKQLKSLRIIALTLLGLTIVKLFAYDISNVSETGKIIAFILLGILILIISFIYQKIKVLVIDDEKTTENENID</sequence>
<dbReference type="PANTHER" id="PTHR38434:SF1">
    <property type="entry name" value="BLL2549 PROTEIN"/>
    <property type="match status" value="1"/>
</dbReference>
<feature type="transmembrane region" description="Helical" evidence="2">
    <location>
        <begin position="870"/>
        <end position="887"/>
    </location>
</feature>
<feature type="transmembrane region" description="Helical" evidence="2">
    <location>
        <begin position="767"/>
        <end position="787"/>
    </location>
</feature>
<comment type="caution">
    <text evidence="3">The sequence shown here is derived from an EMBL/GenBank/DDBJ whole genome shotgun (WGS) entry which is preliminary data.</text>
</comment>
<dbReference type="Pfam" id="PF10101">
    <property type="entry name" value="DUF2339"/>
    <property type="match status" value="1"/>
</dbReference>
<feature type="transmembrane region" description="Helical" evidence="2">
    <location>
        <begin position="813"/>
        <end position="834"/>
    </location>
</feature>